<dbReference type="InterPro" id="IPR005123">
    <property type="entry name" value="Oxoglu/Fe-dep_dioxygenase_dom"/>
</dbReference>
<evidence type="ECO:0000256" key="5">
    <source>
        <dbReference type="ARBA" id="ARBA00023004"/>
    </source>
</evidence>
<proteinExistence type="predicted"/>
<feature type="domain" description="Fe2OG dioxygenase" evidence="6">
    <location>
        <begin position="109"/>
        <end position="203"/>
    </location>
</feature>
<keyword evidence="8" id="KW-1185">Reference proteome</keyword>
<keyword evidence="3" id="KW-0223">Dioxygenase</keyword>
<sequence length="225" mass="25019">VVQMPEFLSESECSRIIEAGERIAATGAECEEYLNARVNSEVSTSGTSQEAQLLIEECKVDMAEDAGGGFRVRLEEALIKEILEERVSYAMGLEGISFFFEEGAWERPTPRRIIIRDQTMVKYGLNDGVPPHVDGKDATLLIYLNTVPEGSGGRTVFPEDGLAVPPISGTALLYKSKTELLHFSEPVGDPNAEKYILQLLIDYEHDYKKGDKIVDFKTGQSYIYE</sequence>
<dbReference type="PANTHER" id="PTHR10869">
    <property type="entry name" value="PROLYL 4-HYDROXYLASE ALPHA SUBUNIT"/>
    <property type="match status" value="1"/>
</dbReference>
<keyword evidence="5" id="KW-0408">Iron</keyword>
<protein>
    <recommendedName>
        <fullName evidence="6">Fe2OG dioxygenase domain-containing protein</fullName>
    </recommendedName>
</protein>
<accession>A0A9W7DUL6</accession>
<evidence type="ECO:0000259" key="6">
    <source>
        <dbReference type="PROSITE" id="PS51471"/>
    </source>
</evidence>
<dbReference type="OrthoDB" id="4356at2759"/>
<dbReference type="SMART" id="SM00702">
    <property type="entry name" value="P4Hc"/>
    <property type="match status" value="1"/>
</dbReference>
<name>A0A9W7DUL6_9STRA</name>
<dbReference type="Proteomes" id="UP001165082">
    <property type="component" value="Unassembled WGS sequence"/>
</dbReference>
<gene>
    <name evidence="7" type="ORF">TrRE_jg803</name>
</gene>
<dbReference type="InterPro" id="IPR045054">
    <property type="entry name" value="P4HA-like"/>
</dbReference>
<reference evidence="7" key="1">
    <citation type="submission" date="2022-07" db="EMBL/GenBank/DDBJ databases">
        <title>Genome analysis of Parmales, a sister group of diatoms, reveals the evolutionary specialization of diatoms from phago-mixotrophs to photoautotrophs.</title>
        <authorList>
            <person name="Ban H."/>
            <person name="Sato S."/>
            <person name="Yoshikawa S."/>
            <person name="Kazumasa Y."/>
            <person name="Nakamura Y."/>
            <person name="Ichinomiya M."/>
            <person name="Saitoh K."/>
            <person name="Sato N."/>
            <person name="Blanc-Mathieu R."/>
            <person name="Endo H."/>
            <person name="Kuwata A."/>
            <person name="Ogata H."/>
        </authorList>
    </citation>
    <scope>NUCLEOTIDE SEQUENCE</scope>
</reference>
<dbReference type="GO" id="GO:0004656">
    <property type="term" value="F:procollagen-proline 4-dioxygenase activity"/>
    <property type="evidence" value="ECO:0007669"/>
    <property type="project" value="TreeGrafter"/>
</dbReference>
<dbReference type="InterPro" id="IPR006620">
    <property type="entry name" value="Pro_4_hyd_alph"/>
</dbReference>
<evidence type="ECO:0000256" key="2">
    <source>
        <dbReference type="ARBA" id="ARBA00022723"/>
    </source>
</evidence>
<dbReference type="GO" id="GO:0031418">
    <property type="term" value="F:L-ascorbic acid binding"/>
    <property type="evidence" value="ECO:0007669"/>
    <property type="project" value="InterPro"/>
</dbReference>
<keyword evidence="4" id="KW-0560">Oxidoreductase</keyword>
<evidence type="ECO:0000256" key="1">
    <source>
        <dbReference type="ARBA" id="ARBA00001961"/>
    </source>
</evidence>
<dbReference type="PROSITE" id="PS51471">
    <property type="entry name" value="FE2OG_OXY"/>
    <property type="match status" value="1"/>
</dbReference>
<comment type="cofactor">
    <cofactor evidence="1">
        <name>L-ascorbate</name>
        <dbReference type="ChEBI" id="CHEBI:38290"/>
    </cofactor>
</comment>
<feature type="non-terminal residue" evidence="7">
    <location>
        <position position="1"/>
    </location>
</feature>
<dbReference type="Gene3D" id="2.60.120.620">
    <property type="entry name" value="q2cbj1_9rhob like domain"/>
    <property type="match status" value="1"/>
</dbReference>
<dbReference type="GO" id="GO:0005783">
    <property type="term" value="C:endoplasmic reticulum"/>
    <property type="evidence" value="ECO:0007669"/>
    <property type="project" value="TreeGrafter"/>
</dbReference>
<keyword evidence="2" id="KW-0479">Metal-binding</keyword>
<evidence type="ECO:0000256" key="4">
    <source>
        <dbReference type="ARBA" id="ARBA00023002"/>
    </source>
</evidence>
<evidence type="ECO:0000313" key="8">
    <source>
        <dbReference type="Proteomes" id="UP001165082"/>
    </source>
</evidence>
<evidence type="ECO:0000256" key="3">
    <source>
        <dbReference type="ARBA" id="ARBA00022964"/>
    </source>
</evidence>
<dbReference type="AlphaFoldDB" id="A0A9W7DUL6"/>
<dbReference type="PANTHER" id="PTHR10869:SF246">
    <property type="entry name" value="TRANSMEMBRANE PROLYL 4-HYDROXYLASE"/>
    <property type="match status" value="1"/>
</dbReference>
<dbReference type="EMBL" id="BRXZ01003476">
    <property type="protein sequence ID" value="GMH55502.1"/>
    <property type="molecule type" value="Genomic_DNA"/>
</dbReference>
<organism evidence="7 8">
    <name type="scientific">Triparma retinervis</name>
    <dbReference type="NCBI Taxonomy" id="2557542"/>
    <lineage>
        <taxon>Eukaryota</taxon>
        <taxon>Sar</taxon>
        <taxon>Stramenopiles</taxon>
        <taxon>Ochrophyta</taxon>
        <taxon>Bolidophyceae</taxon>
        <taxon>Parmales</taxon>
        <taxon>Triparmaceae</taxon>
        <taxon>Triparma</taxon>
    </lineage>
</organism>
<dbReference type="GO" id="GO:0005506">
    <property type="term" value="F:iron ion binding"/>
    <property type="evidence" value="ECO:0007669"/>
    <property type="project" value="InterPro"/>
</dbReference>
<comment type="caution">
    <text evidence="7">The sequence shown here is derived from an EMBL/GenBank/DDBJ whole genome shotgun (WGS) entry which is preliminary data.</text>
</comment>
<evidence type="ECO:0000313" key="7">
    <source>
        <dbReference type="EMBL" id="GMH55502.1"/>
    </source>
</evidence>